<dbReference type="InterPro" id="IPR036236">
    <property type="entry name" value="Znf_C2H2_sf"/>
</dbReference>
<dbReference type="Proteomes" id="UP000800200">
    <property type="component" value="Unassembled WGS sequence"/>
</dbReference>
<dbReference type="InterPro" id="IPR013087">
    <property type="entry name" value="Znf_C2H2_type"/>
</dbReference>
<keyword evidence="5" id="KW-1185">Reference proteome</keyword>
<evidence type="ECO:0000259" key="3">
    <source>
        <dbReference type="PROSITE" id="PS50157"/>
    </source>
</evidence>
<dbReference type="PROSITE" id="PS50157">
    <property type="entry name" value="ZINC_FINGER_C2H2_2"/>
    <property type="match status" value="2"/>
</dbReference>
<dbReference type="EMBL" id="ML994659">
    <property type="protein sequence ID" value="KAF2180223.1"/>
    <property type="molecule type" value="Genomic_DNA"/>
</dbReference>
<feature type="domain" description="C2H2-type" evidence="3">
    <location>
        <begin position="199"/>
        <end position="226"/>
    </location>
</feature>
<dbReference type="SUPFAM" id="SSF57667">
    <property type="entry name" value="beta-beta-alpha zinc fingers"/>
    <property type="match status" value="1"/>
</dbReference>
<keyword evidence="1" id="KW-0479">Metal-binding</keyword>
<dbReference type="OrthoDB" id="654211at2759"/>
<proteinExistence type="predicted"/>
<name>A0A6A6DML0_9PEZI</name>
<dbReference type="Gene3D" id="3.30.160.60">
    <property type="entry name" value="Classic Zinc Finger"/>
    <property type="match status" value="1"/>
</dbReference>
<protein>
    <recommendedName>
        <fullName evidence="3">C2H2-type domain-containing protein</fullName>
    </recommendedName>
</protein>
<keyword evidence="1" id="KW-0863">Zinc-finger</keyword>
<feature type="region of interest" description="Disordered" evidence="2">
    <location>
        <begin position="407"/>
        <end position="426"/>
    </location>
</feature>
<dbReference type="PROSITE" id="PS00028">
    <property type="entry name" value="ZINC_FINGER_C2H2_1"/>
    <property type="match status" value="1"/>
</dbReference>
<gene>
    <name evidence="4" type="ORF">K469DRAFT_753464</name>
</gene>
<evidence type="ECO:0000313" key="4">
    <source>
        <dbReference type="EMBL" id="KAF2180223.1"/>
    </source>
</evidence>
<feature type="compositionally biased region" description="Low complexity" evidence="2">
    <location>
        <begin position="117"/>
        <end position="127"/>
    </location>
</feature>
<evidence type="ECO:0000256" key="1">
    <source>
        <dbReference type="PROSITE-ProRule" id="PRU00042"/>
    </source>
</evidence>
<evidence type="ECO:0000256" key="2">
    <source>
        <dbReference type="SAM" id="MobiDB-lite"/>
    </source>
</evidence>
<accession>A0A6A6DML0</accession>
<feature type="region of interest" description="Disordered" evidence="2">
    <location>
        <begin position="85"/>
        <end position="127"/>
    </location>
</feature>
<dbReference type="GO" id="GO:0008270">
    <property type="term" value="F:zinc ion binding"/>
    <property type="evidence" value="ECO:0007669"/>
    <property type="project" value="UniProtKB-KW"/>
</dbReference>
<dbReference type="SMART" id="SM00355">
    <property type="entry name" value="ZnF_C2H2"/>
    <property type="match status" value="2"/>
</dbReference>
<feature type="domain" description="C2H2-type" evidence="3">
    <location>
        <begin position="228"/>
        <end position="251"/>
    </location>
</feature>
<evidence type="ECO:0000313" key="5">
    <source>
        <dbReference type="Proteomes" id="UP000800200"/>
    </source>
</evidence>
<organism evidence="4 5">
    <name type="scientific">Zopfia rhizophila CBS 207.26</name>
    <dbReference type="NCBI Taxonomy" id="1314779"/>
    <lineage>
        <taxon>Eukaryota</taxon>
        <taxon>Fungi</taxon>
        <taxon>Dikarya</taxon>
        <taxon>Ascomycota</taxon>
        <taxon>Pezizomycotina</taxon>
        <taxon>Dothideomycetes</taxon>
        <taxon>Dothideomycetes incertae sedis</taxon>
        <taxon>Zopfiaceae</taxon>
        <taxon>Zopfia</taxon>
    </lineage>
</organism>
<feature type="compositionally biased region" description="Low complexity" evidence="2">
    <location>
        <begin position="85"/>
        <end position="109"/>
    </location>
</feature>
<dbReference type="AlphaFoldDB" id="A0A6A6DML0"/>
<keyword evidence="1" id="KW-0862">Zinc</keyword>
<sequence length="523" mass="60036">MEEQVPGKYQSEEFDMNREVTLDKRLLPYPEEGSYVLPTTSSNQDAIAAWINQHVEGNGALEYNTFCSDNQQSIGTQYQYQEHQQQQVTTSTRSSLSSNSRYSGVSSNLPWRHARDSTASTSTNWTSTSNISRDTYAFQPGRSSWSDSLQQADRNTLESMQTFEQNQAFQHPANPVDSQFSTCVSRPKRCPKPNAKHSYWCTACGEGFREKFDWKRHEETYQERSEKYRCENCSKTFFLGKDFKKHHEDSHKCQTCKENQHVEKSREKLRTRTAWGCGFCGRADTNWTQRWHHVASHFEEGQTMDEWKHSNVIFGLLSQPYVRDEWARLLVSKHEQKLYFGWNQHTTGRSEGYPGSNRPPQLQDLLEFFVPGQNARALAEFAYKKGHRRPADPLDCSTKSQSILGVAPLDSPAASRDKDYSNQLSQSSRSISLQYMSTFQNRATHPSHGALLNKKLPPVPPMQDRSVSLVGTSYDTLHVQLEPWDNLINTISEDHVLPDSFATELDDIDFNNSTQDSDYDLVL</sequence>
<reference evidence="4" key="1">
    <citation type="journal article" date="2020" name="Stud. Mycol.">
        <title>101 Dothideomycetes genomes: a test case for predicting lifestyles and emergence of pathogens.</title>
        <authorList>
            <person name="Haridas S."/>
            <person name="Albert R."/>
            <person name="Binder M."/>
            <person name="Bloem J."/>
            <person name="Labutti K."/>
            <person name="Salamov A."/>
            <person name="Andreopoulos B."/>
            <person name="Baker S."/>
            <person name="Barry K."/>
            <person name="Bills G."/>
            <person name="Bluhm B."/>
            <person name="Cannon C."/>
            <person name="Castanera R."/>
            <person name="Culley D."/>
            <person name="Daum C."/>
            <person name="Ezra D."/>
            <person name="Gonzalez J."/>
            <person name="Henrissat B."/>
            <person name="Kuo A."/>
            <person name="Liang C."/>
            <person name="Lipzen A."/>
            <person name="Lutzoni F."/>
            <person name="Magnuson J."/>
            <person name="Mondo S."/>
            <person name="Nolan M."/>
            <person name="Ohm R."/>
            <person name="Pangilinan J."/>
            <person name="Park H.-J."/>
            <person name="Ramirez L."/>
            <person name="Alfaro M."/>
            <person name="Sun H."/>
            <person name="Tritt A."/>
            <person name="Yoshinaga Y."/>
            <person name="Zwiers L.-H."/>
            <person name="Turgeon B."/>
            <person name="Goodwin S."/>
            <person name="Spatafora J."/>
            <person name="Crous P."/>
            <person name="Grigoriev I."/>
        </authorList>
    </citation>
    <scope>NUCLEOTIDE SEQUENCE</scope>
    <source>
        <strain evidence="4">CBS 207.26</strain>
    </source>
</reference>